<dbReference type="RefSeq" id="XP_023461437.1">
    <property type="nucleotide sequence ID" value="XM_023612433.1"/>
</dbReference>
<keyword evidence="3" id="KW-1185">Reference proteome</keyword>
<accession>A0A2G4SG53</accession>
<dbReference type="Proteomes" id="UP000242254">
    <property type="component" value="Unassembled WGS sequence"/>
</dbReference>
<sequence length="132" mass="14674">MNVLITSSTRLQKDSAEEAGNVGPESSSTSLIINPLTVRIFYRNDNIKECITATRNSPMTYSSQKSVLSLRRLVSGFDDKSTYLYARAIHEEFDVDQLMPAIVFTVCDLPHSQGYGSLASSSGNLHRDFYKS</sequence>
<proteinExistence type="predicted"/>
<dbReference type="AlphaFoldDB" id="A0A2G4SG53"/>
<protein>
    <submittedName>
        <fullName evidence="2">Uncharacterized protein</fullName>
    </submittedName>
</protein>
<feature type="region of interest" description="Disordered" evidence="1">
    <location>
        <begin position="1"/>
        <end position="29"/>
    </location>
</feature>
<feature type="compositionally biased region" description="Polar residues" evidence="1">
    <location>
        <begin position="1"/>
        <end position="10"/>
    </location>
</feature>
<evidence type="ECO:0000313" key="2">
    <source>
        <dbReference type="EMBL" id="PHZ07729.1"/>
    </source>
</evidence>
<evidence type="ECO:0000256" key="1">
    <source>
        <dbReference type="SAM" id="MobiDB-lite"/>
    </source>
</evidence>
<gene>
    <name evidence="2" type="ORF">RHIMIDRAFT_274070</name>
</gene>
<name>A0A2G4SG53_RHIZD</name>
<organism evidence="2 3">
    <name type="scientific">Rhizopus microsporus ATCC 52813</name>
    <dbReference type="NCBI Taxonomy" id="1340429"/>
    <lineage>
        <taxon>Eukaryota</taxon>
        <taxon>Fungi</taxon>
        <taxon>Fungi incertae sedis</taxon>
        <taxon>Mucoromycota</taxon>
        <taxon>Mucoromycotina</taxon>
        <taxon>Mucoromycetes</taxon>
        <taxon>Mucorales</taxon>
        <taxon>Mucorineae</taxon>
        <taxon>Rhizopodaceae</taxon>
        <taxon>Rhizopus</taxon>
    </lineage>
</organism>
<evidence type="ECO:0000313" key="3">
    <source>
        <dbReference type="Proteomes" id="UP000242254"/>
    </source>
</evidence>
<reference evidence="2 3" key="1">
    <citation type="journal article" date="2016" name="Proc. Natl. Acad. Sci. U.S.A.">
        <title>Lipid metabolic changes in an early divergent fungus govern the establishment of a mutualistic symbiosis with endobacteria.</title>
        <authorList>
            <person name="Lastovetsky O.A."/>
            <person name="Gaspar M.L."/>
            <person name="Mondo S.J."/>
            <person name="LaButti K.M."/>
            <person name="Sandor L."/>
            <person name="Grigoriev I.V."/>
            <person name="Henry S.A."/>
            <person name="Pawlowska T.E."/>
        </authorList>
    </citation>
    <scope>NUCLEOTIDE SEQUENCE [LARGE SCALE GENOMIC DNA]</scope>
    <source>
        <strain evidence="2 3">ATCC 52813</strain>
    </source>
</reference>
<dbReference type="GeneID" id="35443422"/>
<dbReference type="EMBL" id="KZ303872">
    <property type="protein sequence ID" value="PHZ07729.1"/>
    <property type="molecule type" value="Genomic_DNA"/>
</dbReference>